<feature type="glycosylation site" description="N-linked (GlcNAc...) (complex) asparagine" evidence="14">
    <location>
        <position position="63"/>
    </location>
</feature>
<dbReference type="MEROPS" id="M02.003"/>
<dbReference type="HOGENOM" id="CLU_278526_0_0_1"/>
<gene>
    <name evidence="25" type="primary">8231724</name>
    <name evidence="24" type="ORF">Phum_PHUM522500</name>
</gene>
<evidence type="ECO:0000256" key="16">
    <source>
        <dbReference type="PIRSR" id="PIRSR601548-2"/>
    </source>
</evidence>
<evidence type="ECO:0000256" key="23">
    <source>
        <dbReference type="SAM" id="MobiDB-lite"/>
    </source>
</evidence>
<keyword evidence="7 17" id="KW-0862">Zinc</keyword>
<evidence type="ECO:0000256" key="12">
    <source>
        <dbReference type="ARBA" id="ARBA00039858"/>
    </source>
</evidence>
<evidence type="ECO:0000256" key="18">
    <source>
        <dbReference type="PIRSR" id="PIRSR601548-4"/>
    </source>
</evidence>
<feature type="glycosylation site" description="N-linked (GlcNAc...) asparagine" evidence="14">
    <location>
        <position position="45"/>
    </location>
</feature>
<reference evidence="24" key="2">
    <citation type="submission" date="2007-04" db="EMBL/GenBank/DDBJ databases">
        <title>The genome of the human body louse.</title>
        <authorList>
            <consortium name="The Human Body Louse Genome Consortium"/>
            <person name="Kirkness E."/>
            <person name="Walenz B."/>
            <person name="Hass B."/>
            <person name="Bruggner R."/>
            <person name="Strausberg R."/>
        </authorList>
    </citation>
    <scope>NUCLEOTIDE SEQUENCE</scope>
    <source>
        <strain evidence="24">USDA</strain>
    </source>
</reference>
<dbReference type="KEGG" id="phu:Phum_PHUM522500"/>
<dbReference type="PANTHER" id="PTHR10514:SF44">
    <property type="entry name" value="ANGIOTENSIN-CONVERTING ENZYME-RELATED"/>
    <property type="match status" value="1"/>
</dbReference>
<feature type="binding site" evidence="17">
    <location>
        <position position="387"/>
    </location>
    <ligand>
        <name>Zn(2+)</name>
        <dbReference type="ChEBI" id="CHEBI:29105"/>
        <label>1</label>
        <note>catalytic</note>
    </ligand>
</feature>
<keyword evidence="8 22" id="KW-0482">Metalloprotease</keyword>
<dbReference type="InParanoid" id="E0VYZ8"/>
<evidence type="ECO:0000256" key="2">
    <source>
        <dbReference type="ARBA" id="ARBA00022645"/>
    </source>
</evidence>
<dbReference type="PROSITE" id="PS52011">
    <property type="entry name" value="PEPTIDASE_M2"/>
    <property type="match status" value="1"/>
</dbReference>
<feature type="binding site" evidence="16">
    <location>
        <position position="498"/>
    </location>
    <ligand>
        <name>chloride</name>
        <dbReference type="ChEBI" id="CHEBI:17996"/>
        <label>1</label>
    </ligand>
</feature>
<dbReference type="VEuPathDB" id="VectorBase:PHUM522500"/>
<feature type="glycosylation site" description="N-linked (GlcNAc...) asparagine" evidence="19">
    <location>
        <position position="129"/>
    </location>
</feature>
<keyword evidence="2 22" id="KW-0121">Carboxypeptidase</keyword>
<evidence type="ECO:0000256" key="22">
    <source>
        <dbReference type="RuleBase" id="RU361144"/>
    </source>
</evidence>
<dbReference type="GO" id="GO:0005886">
    <property type="term" value="C:plasma membrane"/>
    <property type="evidence" value="ECO:0007669"/>
    <property type="project" value="TreeGrafter"/>
</dbReference>
<dbReference type="PRINTS" id="PR00791">
    <property type="entry name" value="PEPDIPTASEA"/>
</dbReference>
<evidence type="ECO:0000256" key="11">
    <source>
        <dbReference type="ARBA" id="ARBA00036868"/>
    </source>
</evidence>
<evidence type="ECO:0000256" key="6">
    <source>
        <dbReference type="ARBA" id="ARBA00022801"/>
    </source>
</evidence>
<feature type="compositionally biased region" description="Polar residues" evidence="23">
    <location>
        <begin position="940"/>
        <end position="957"/>
    </location>
</feature>
<dbReference type="RefSeq" id="XP_002431342.1">
    <property type="nucleotide sequence ID" value="XM_002431297.1"/>
</dbReference>
<feature type="disulfide bond" evidence="21">
    <location>
        <begin position="125"/>
        <end position="133"/>
    </location>
</feature>
<dbReference type="Gene3D" id="1.10.1370.30">
    <property type="match status" value="1"/>
</dbReference>
<evidence type="ECO:0000256" key="19">
    <source>
        <dbReference type="PIRSR" id="PIRSR601548-5"/>
    </source>
</evidence>
<feature type="active site" description="Proton donor 1" evidence="13">
    <location>
        <position position="489"/>
    </location>
</feature>
<feature type="active site" description="Proton donor 2" evidence="15">
    <location>
        <position position="489"/>
    </location>
</feature>
<feature type="binding site" evidence="17">
    <location>
        <position position="359"/>
    </location>
    <ligand>
        <name>Zn(2+)</name>
        <dbReference type="ChEBI" id="CHEBI:29105"/>
        <label>1</label>
        <note>catalytic</note>
    </ligand>
</feature>
<dbReference type="Pfam" id="PF01401">
    <property type="entry name" value="Peptidase_M2"/>
    <property type="match status" value="1"/>
</dbReference>
<dbReference type="OrthoDB" id="10029630at2759"/>
<dbReference type="CTD" id="8231724"/>
<dbReference type="AlphaFoldDB" id="E0VYZ8"/>
<dbReference type="SUPFAM" id="SSF55486">
    <property type="entry name" value="Metalloproteases ('zincins'), catalytic domain"/>
    <property type="match status" value="1"/>
</dbReference>
<evidence type="ECO:0000313" key="26">
    <source>
        <dbReference type="Proteomes" id="UP000009046"/>
    </source>
</evidence>
<sequence length="1135" mass="131539">MSLNKFVCGVKYDEEDGKIYLKKINEEVQVKTTESVVASWRYESNITDENLQNQLDVSAKLANYTKEVWKETIKYPWKTFKDEDVKRQFKKFSVLGTAILSSDKYEKYDKIVSEMQSVYGKAKVCNYHNRTDCSLQLEPELTEIFTESRDPNELKYYWEQWRNAAGKPVRDLYKQYVALSNEAAVLNNFTDTSEFWLKDYEADDFKDQVEVLWEQVKPLYLQLHAYVRRRLREQYGEEHVSKRGPIPAHLLGNMWAQSWGNVYNYSLPYPGKASMDVTENMVKQGYTPLRMFKLAEEFFTSLNLSPMPETFWKNSILEKPGDGRDLICHASAWDFYDGKDFRIKQCTRVNMEDLNTVHHEMGHIQYFLQYKNQPLVYKEGTNPGFHEAIGDVMALSVSTPKHLKKIGLLDCTDDDYESDINQLYNMALDKVAFLPFGFLMDQWRWSVFEGKTTESKYNCKWWQLREKYQGLAPSVLRSEKDFDPGAKYHTIANVPYIRYFVSFIIQFQFHRSLCIAAKEYDPENPTLKPLHRCDIYQSQEAGKLLKKMLQMGSSKPWPDAMEVLTGQRKMDASALLDYFSSLKNWLEKENKRTGEFIGWETEDDDEDCKSFTSRDVASGTLNKQGKTGYEDNVPYSYAEFVHQYDNVYDNNPEYTNEIKPSFYSSVIFKTKNDVVPEKFLILDDNQLKKSNDLTNAIASENGLKKKESTETTINVLPLSDFLIIQDKKKFQEEIEKRKKVLNLPFEVRSKYDDMEKTKILNVIIHDLHNVKKNKQQQLNKNPIVELSEINLLNDKIIPSIRVLNDNDKSDKTNIKNNKVKKSINNLSKMKRIIGENEGDNLAGISCGSLFKTLKLKDSSPQKICKTQNVVENNNNNNKEKCKNEKPLGELMWKAEVVKSGAEKMLKNFNLSELGFQCSKITNPEWKEKCLEMNRIMASDNSKSGEQTFKPSPQQTQNKIKRKGSRSVLLLKTVTEPSKRDTCDKKKKMSLNDDINILFNALFIDNFSIEPKQIVKKQQQEKPLEKNKNDFIILIGRLNGGNANGNGNSNSNSNRNSYNNIKKNKKHVKKSYKEYHYIPGNSVVYNSVVLTPPAKNSKPENNKKVLFNLNNDGDGDDDDDYDVQVLYKNLAVSSFT</sequence>
<keyword evidence="6 22" id="KW-0378">Hydrolase</keyword>
<feature type="active site" description="Proton acceptor 2" evidence="15">
    <location>
        <position position="360"/>
    </location>
</feature>
<comment type="similarity">
    <text evidence="1 21 22">Belongs to the peptidase M2 family.</text>
</comment>
<dbReference type="FunCoup" id="E0VYZ8">
    <property type="interactions" value="44"/>
</dbReference>
<organism>
    <name type="scientific">Pediculus humanus subsp. corporis</name>
    <name type="common">Body louse</name>
    <dbReference type="NCBI Taxonomy" id="121224"/>
    <lineage>
        <taxon>Eukaryota</taxon>
        <taxon>Metazoa</taxon>
        <taxon>Ecdysozoa</taxon>
        <taxon>Arthropoda</taxon>
        <taxon>Hexapoda</taxon>
        <taxon>Insecta</taxon>
        <taxon>Pterygota</taxon>
        <taxon>Neoptera</taxon>
        <taxon>Paraneoptera</taxon>
        <taxon>Psocodea</taxon>
        <taxon>Troctomorpha</taxon>
        <taxon>Phthiraptera</taxon>
        <taxon>Anoplura</taxon>
        <taxon>Pediculidae</taxon>
        <taxon>Pediculus</taxon>
    </lineage>
</organism>
<dbReference type="GO" id="GO:0004180">
    <property type="term" value="F:carboxypeptidase activity"/>
    <property type="evidence" value="ECO:0007669"/>
    <property type="project" value="UniProtKB-KW"/>
</dbReference>
<dbReference type="GO" id="GO:0008241">
    <property type="term" value="F:peptidyl-dipeptidase activity"/>
    <property type="evidence" value="ECO:0007669"/>
    <property type="project" value="UniProtKB-EC"/>
</dbReference>
<dbReference type="EC" id="3.4.-.-" evidence="22"/>
<dbReference type="GO" id="GO:0046872">
    <property type="term" value="F:metal ion binding"/>
    <property type="evidence" value="ECO:0007669"/>
    <property type="project" value="UniProtKB-KW"/>
</dbReference>
<feature type="glycosylation site" description="N-linked (GlcNAc...) asparagine; partial" evidence="14">
    <location>
        <position position="129"/>
    </location>
</feature>
<reference evidence="24" key="1">
    <citation type="submission" date="2007-04" db="EMBL/GenBank/DDBJ databases">
        <title>Annotation of Pediculus humanus corporis strain USDA.</title>
        <authorList>
            <person name="Kirkness E."/>
            <person name="Hannick L."/>
            <person name="Hass B."/>
            <person name="Bruggner R."/>
            <person name="Lawson D."/>
            <person name="Bidwell S."/>
            <person name="Joardar V."/>
            <person name="Caler E."/>
            <person name="Walenz B."/>
            <person name="Inman J."/>
            <person name="Schobel S."/>
            <person name="Galinsky K."/>
            <person name="Amedeo P."/>
            <person name="Strausberg R."/>
        </authorList>
    </citation>
    <scope>NUCLEOTIDE SEQUENCE</scope>
    <source>
        <strain evidence="24">USDA</strain>
    </source>
</reference>
<keyword evidence="9 18" id="KW-1015">Disulfide bond</keyword>
<dbReference type="FunFam" id="1.10.1370.30:FF:000004">
    <property type="entry name" value="Angiotensin-converting enzyme"/>
    <property type="match status" value="1"/>
</dbReference>
<evidence type="ECO:0000256" key="14">
    <source>
        <dbReference type="PIRSR" id="PIRSR601548-10"/>
    </source>
</evidence>
<evidence type="ECO:0000256" key="9">
    <source>
        <dbReference type="ARBA" id="ARBA00023157"/>
    </source>
</evidence>
<dbReference type="CDD" id="cd06461">
    <property type="entry name" value="M2_ACE"/>
    <property type="match status" value="1"/>
</dbReference>
<dbReference type="GO" id="GO:0006508">
    <property type="term" value="P:proteolysis"/>
    <property type="evidence" value="ECO:0007669"/>
    <property type="project" value="UniProtKB-KW"/>
</dbReference>
<feature type="binding site" evidence="20">
    <location>
        <position position="363"/>
    </location>
    <ligand>
        <name>Zn(2+)</name>
        <dbReference type="ChEBI" id="CHEBI:29105"/>
        <label>2</label>
        <note>catalytic</note>
    </ligand>
</feature>
<evidence type="ECO:0000256" key="8">
    <source>
        <dbReference type="ARBA" id="ARBA00023049"/>
    </source>
</evidence>
<dbReference type="EMBL" id="AAZO01006342">
    <property type="status" value="NOT_ANNOTATED_CDS"/>
    <property type="molecule type" value="Genomic_DNA"/>
</dbReference>
<keyword evidence="3 22" id="KW-0645">Protease</keyword>
<protein>
    <recommendedName>
        <fullName evidence="12 22">Angiotensin-converting enzyme</fullName>
        <ecNumber evidence="22">3.4.-.-</ecNumber>
    </recommendedName>
</protein>
<feature type="binding site" evidence="17">
    <location>
        <position position="363"/>
    </location>
    <ligand>
        <name>Zn(2+)</name>
        <dbReference type="ChEBI" id="CHEBI:29105"/>
        <label>1</label>
        <note>catalytic</note>
    </ligand>
</feature>
<dbReference type="GeneID" id="8231724"/>
<evidence type="ECO:0000313" key="24">
    <source>
        <dbReference type="EMBL" id="EEB18604.1"/>
    </source>
</evidence>
<proteinExistence type="inferred from homology"/>
<feature type="disulfide bond" evidence="18">
    <location>
        <begin position="514"/>
        <end position="533"/>
    </location>
</feature>
<comment type="cofactor">
    <cofactor evidence="22">
        <name>Zn(2+)</name>
        <dbReference type="ChEBI" id="CHEBI:29105"/>
    </cofactor>
    <text evidence="22">Binds 1 zinc ion per subunit.</text>
</comment>
<evidence type="ECO:0000256" key="7">
    <source>
        <dbReference type="ARBA" id="ARBA00022833"/>
    </source>
</evidence>
<evidence type="ECO:0000256" key="4">
    <source>
        <dbReference type="ARBA" id="ARBA00022723"/>
    </source>
</evidence>
<evidence type="ECO:0000256" key="3">
    <source>
        <dbReference type="ARBA" id="ARBA00022670"/>
    </source>
</evidence>
<comment type="caution">
    <text evidence="21">Lacks conserved residue(s) required for the propagation of feature annotation.</text>
</comment>
<dbReference type="eggNOG" id="KOG3690">
    <property type="taxonomic scope" value="Eukaryota"/>
</dbReference>
<feature type="binding site" evidence="20">
    <location>
        <position position="359"/>
    </location>
    <ligand>
        <name>Zn(2+)</name>
        <dbReference type="ChEBI" id="CHEBI:29105"/>
        <label>2</label>
        <note>catalytic</note>
    </ligand>
</feature>
<dbReference type="EMBL" id="DS235848">
    <property type="protein sequence ID" value="EEB18604.1"/>
    <property type="molecule type" value="Genomic_DNA"/>
</dbReference>
<feature type="binding site" evidence="20">
    <location>
        <position position="387"/>
    </location>
    <ligand>
        <name>Zn(2+)</name>
        <dbReference type="ChEBI" id="CHEBI:29105"/>
        <label>2</label>
        <note>catalytic</note>
    </ligand>
</feature>
<evidence type="ECO:0000256" key="5">
    <source>
        <dbReference type="ARBA" id="ARBA00022729"/>
    </source>
</evidence>
<feature type="binding site" evidence="16">
    <location>
        <position position="200"/>
    </location>
    <ligand>
        <name>chloride</name>
        <dbReference type="ChEBI" id="CHEBI:17996"/>
        <label>1</label>
    </ligand>
</feature>
<keyword evidence="5" id="KW-0732">Signal</keyword>
<reference evidence="25" key="3">
    <citation type="submission" date="2020-05" db="UniProtKB">
        <authorList>
            <consortium name="EnsemblMetazoa"/>
        </authorList>
    </citation>
    <scope>IDENTIFICATION</scope>
    <source>
        <strain evidence="25">USDA</strain>
    </source>
</reference>
<comment type="catalytic activity">
    <reaction evidence="11">
        <text>Release of a C-terminal dipeptide, oligopeptide-|-Xaa-Yaa, when Xaa is not Pro, and Yaa is neither Asp nor Glu. Thus, conversion of angiotensin I to angiotensin II, with increase in vasoconstrictor activity, but no action on angiotensin II.</text>
        <dbReference type="EC" id="3.4.15.1"/>
    </reaction>
</comment>
<name>E0VYZ8_PEDHC</name>
<dbReference type="PANTHER" id="PTHR10514">
    <property type="entry name" value="ANGIOTENSIN-CONVERTING ENZYME"/>
    <property type="match status" value="1"/>
</dbReference>
<keyword evidence="10 14" id="KW-0325">Glycoprotein</keyword>
<evidence type="ECO:0000256" key="20">
    <source>
        <dbReference type="PIRSR" id="PIRSR601548-8"/>
    </source>
</evidence>
<evidence type="ECO:0000313" key="25">
    <source>
        <dbReference type="EnsemblMetazoa" id="PHUM522500-PA"/>
    </source>
</evidence>
<evidence type="ECO:0000256" key="1">
    <source>
        <dbReference type="ARBA" id="ARBA00008139"/>
    </source>
</evidence>
<accession>E0VYZ8</accession>
<evidence type="ECO:0000256" key="13">
    <source>
        <dbReference type="PIRSR" id="PIRSR601548-1"/>
    </source>
</evidence>
<keyword evidence="4 17" id="KW-0479">Metal-binding</keyword>
<evidence type="ECO:0000256" key="10">
    <source>
        <dbReference type="ARBA" id="ARBA00023180"/>
    </source>
</evidence>
<feature type="active site" description="Proton acceptor 1" evidence="13">
    <location>
        <position position="360"/>
    </location>
</feature>
<feature type="disulfide bond" evidence="18 21">
    <location>
        <begin position="328"/>
        <end position="346"/>
    </location>
</feature>
<evidence type="ECO:0000256" key="21">
    <source>
        <dbReference type="PROSITE-ProRule" id="PRU01355"/>
    </source>
</evidence>
<dbReference type="EnsemblMetazoa" id="PHUM522500-RA">
    <property type="protein sequence ID" value="PHUM522500-PA"/>
    <property type="gene ID" value="PHUM522500"/>
</dbReference>
<dbReference type="GO" id="GO:0008237">
    <property type="term" value="F:metallopeptidase activity"/>
    <property type="evidence" value="ECO:0007669"/>
    <property type="project" value="UniProtKB-KW"/>
</dbReference>
<evidence type="ECO:0000256" key="17">
    <source>
        <dbReference type="PIRSR" id="PIRSR601548-3"/>
    </source>
</evidence>
<dbReference type="GO" id="GO:0005615">
    <property type="term" value="C:extracellular space"/>
    <property type="evidence" value="ECO:0007669"/>
    <property type="project" value="TreeGrafter"/>
</dbReference>
<keyword evidence="26" id="KW-1185">Reference proteome</keyword>
<dbReference type="Proteomes" id="UP000009046">
    <property type="component" value="Unassembled WGS sequence"/>
</dbReference>
<dbReference type="InterPro" id="IPR001548">
    <property type="entry name" value="Peptidase_M2"/>
</dbReference>
<feature type="region of interest" description="Disordered" evidence="23">
    <location>
        <begin position="940"/>
        <end position="962"/>
    </location>
</feature>
<evidence type="ECO:0000256" key="15">
    <source>
        <dbReference type="PIRSR" id="PIRSR601548-11"/>
    </source>
</evidence>